<organism evidence="1 2">
    <name type="scientific">Actinomadura yumaensis</name>
    <dbReference type="NCBI Taxonomy" id="111807"/>
    <lineage>
        <taxon>Bacteria</taxon>
        <taxon>Bacillati</taxon>
        <taxon>Actinomycetota</taxon>
        <taxon>Actinomycetes</taxon>
        <taxon>Streptosporangiales</taxon>
        <taxon>Thermomonosporaceae</taxon>
        <taxon>Actinomadura</taxon>
    </lineage>
</organism>
<evidence type="ECO:0000313" key="1">
    <source>
        <dbReference type="EMBL" id="MFC6885299.1"/>
    </source>
</evidence>
<evidence type="ECO:0000313" key="2">
    <source>
        <dbReference type="Proteomes" id="UP001596380"/>
    </source>
</evidence>
<gene>
    <name evidence="1" type="ORF">ACFQKB_36460</name>
</gene>
<dbReference type="RefSeq" id="WP_206681596.1">
    <property type="nucleotide sequence ID" value="NZ_JBHSXE010000001.1"/>
</dbReference>
<keyword evidence="2" id="KW-1185">Reference proteome</keyword>
<name>A0ABW2CU75_9ACTN</name>
<dbReference type="Proteomes" id="UP001596380">
    <property type="component" value="Unassembled WGS sequence"/>
</dbReference>
<proteinExistence type="predicted"/>
<comment type="caution">
    <text evidence="1">The sequence shown here is derived from an EMBL/GenBank/DDBJ whole genome shotgun (WGS) entry which is preliminary data.</text>
</comment>
<accession>A0ABW2CU75</accession>
<protein>
    <submittedName>
        <fullName evidence="1">Uncharacterized protein</fullName>
    </submittedName>
</protein>
<dbReference type="EMBL" id="JBHSXS010000036">
    <property type="protein sequence ID" value="MFC6885299.1"/>
    <property type="molecule type" value="Genomic_DNA"/>
</dbReference>
<sequence>MMGAREQRAIIGAYAQTTGQMRASLLAVLLTLWRGLGSWRDGDQAGFLRAAVPQALGAQRQMASLTDAYLAALLADMRGGPPRPTGAPAPTGAQLRGVDPEVLYARPFRTLYAGLGDDKPFEQAMADAERRLLHVAATDLQLAKTHTARQVLDADPRVTGYRRVLVGSVSCGLCVVASTQRYRKENLLPIHPGCDCAVAPIVGDTDPGQVINEPLLEDVHDAIATTFGKADRGGRAPDYRQFLVTHEHGEIGPVLARTRDRFTGPGDLTGGGAGGD</sequence>
<reference evidence="2" key="1">
    <citation type="journal article" date="2019" name="Int. J. Syst. Evol. Microbiol.">
        <title>The Global Catalogue of Microorganisms (GCM) 10K type strain sequencing project: providing services to taxonomists for standard genome sequencing and annotation.</title>
        <authorList>
            <consortium name="The Broad Institute Genomics Platform"/>
            <consortium name="The Broad Institute Genome Sequencing Center for Infectious Disease"/>
            <person name="Wu L."/>
            <person name="Ma J."/>
        </authorList>
    </citation>
    <scope>NUCLEOTIDE SEQUENCE [LARGE SCALE GENOMIC DNA]</scope>
    <source>
        <strain evidence="2">JCM 3369</strain>
    </source>
</reference>